<evidence type="ECO:0000313" key="4">
    <source>
        <dbReference type="EMBL" id="CAA9466806.1"/>
    </source>
</evidence>
<dbReference type="PANTHER" id="PTHR46797">
    <property type="entry name" value="HTH-TYPE TRANSCRIPTIONAL REGULATOR"/>
    <property type="match status" value="1"/>
</dbReference>
<sequence length="238" mass="26293">MMQKSLADRLRLLRAQRGLTVKDAAQQVGVDRHTLRRIELGTQEAQYPTLAKIADGYGVPVEELLEELVAAGKAEAPPPGPPDRRSPEEEAGQSDFDSSVEEEHRIIPQSADALRRLIEVMKGFKALREAQIEEIKKGTGPHDGTLLIQMEMADKGFRALLEETGALGFAEAVKAGREMAQLETIPLCHELLRRLAELEALSAEARVSGFAASSDIHVEAEKGLSQFESWMQEESERR</sequence>
<dbReference type="GO" id="GO:0003700">
    <property type="term" value="F:DNA-binding transcription factor activity"/>
    <property type="evidence" value="ECO:0007669"/>
    <property type="project" value="TreeGrafter"/>
</dbReference>
<dbReference type="PROSITE" id="PS50943">
    <property type="entry name" value="HTH_CROC1"/>
    <property type="match status" value="1"/>
</dbReference>
<organism evidence="4">
    <name type="scientific">uncultured Rubrobacteraceae bacterium</name>
    <dbReference type="NCBI Taxonomy" id="349277"/>
    <lineage>
        <taxon>Bacteria</taxon>
        <taxon>Bacillati</taxon>
        <taxon>Actinomycetota</taxon>
        <taxon>Rubrobacteria</taxon>
        <taxon>Rubrobacterales</taxon>
        <taxon>Rubrobacteraceae</taxon>
        <taxon>environmental samples</taxon>
    </lineage>
</organism>
<dbReference type="SMART" id="SM00530">
    <property type="entry name" value="HTH_XRE"/>
    <property type="match status" value="1"/>
</dbReference>
<dbReference type="InterPro" id="IPR010982">
    <property type="entry name" value="Lambda_DNA-bd_dom_sf"/>
</dbReference>
<dbReference type="Gene3D" id="1.10.260.40">
    <property type="entry name" value="lambda repressor-like DNA-binding domains"/>
    <property type="match status" value="1"/>
</dbReference>
<dbReference type="InterPro" id="IPR050807">
    <property type="entry name" value="TransReg_Diox_bact_type"/>
</dbReference>
<feature type="region of interest" description="Disordered" evidence="2">
    <location>
        <begin position="73"/>
        <end position="105"/>
    </location>
</feature>
<dbReference type="AlphaFoldDB" id="A0A6J4RBL6"/>
<dbReference type="GO" id="GO:0005829">
    <property type="term" value="C:cytosol"/>
    <property type="evidence" value="ECO:0007669"/>
    <property type="project" value="TreeGrafter"/>
</dbReference>
<reference evidence="4" key="1">
    <citation type="submission" date="2020-02" db="EMBL/GenBank/DDBJ databases">
        <authorList>
            <person name="Meier V. D."/>
        </authorList>
    </citation>
    <scope>NUCLEOTIDE SEQUENCE</scope>
    <source>
        <strain evidence="4">AVDCRST_MAG58</strain>
    </source>
</reference>
<keyword evidence="1" id="KW-0238">DNA-binding</keyword>
<proteinExistence type="predicted"/>
<dbReference type="PANTHER" id="PTHR46797:SF1">
    <property type="entry name" value="METHYLPHOSPHONATE SYNTHASE"/>
    <property type="match status" value="1"/>
</dbReference>
<dbReference type="InterPro" id="IPR001387">
    <property type="entry name" value="Cro/C1-type_HTH"/>
</dbReference>
<evidence type="ECO:0000259" key="3">
    <source>
        <dbReference type="PROSITE" id="PS50943"/>
    </source>
</evidence>
<dbReference type="CDD" id="cd00093">
    <property type="entry name" value="HTH_XRE"/>
    <property type="match status" value="1"/>
</dbReference>
<feature type="domain" description="HTH cro/C1-type" evidence="3">
    <location>
        <begin position="10"/>
        <end position="64"/>
    </location>
</feature>
<accession>A0A6J4RBL6</accession>
<dbReference type="GO" id="GO:0003677">
    <property type="term" value="F:DNA binding"/>
    <property type="evidence" value="ECO:0007669"/>
    <property type="project" value="UniProtKB-KW"/>
</dbReference>
<dbReference type="EMBL" id="CADCVF010000074">
    <property type="protein sequence ID" value="CAA9466806.1"/>
    <property type="molecule type" value="Genomic_DNA"/>
</dbReference>
<protein>
    <recommendedName>
        <fullName evidence="3">HTH cro/C1-type domain-containing protein</fullName>
    </recommendedName>
</protein>
<dbReference type="SUPFAM" id="SSF47413">
    <property type="entry name" value="lambda repressor-like DNA-binding domains"/>
    <property type="match status" value="1"/>
</dbReference>
<dbReference type="Pfam" id="PF13560">
    <property type="entry name" value="HTH_31"/>
    <property type="match status" value="1"/>
</dbReference>
<evidence type="ECO:0000256" key="2">
    <source>
        <dbReference type="SAM" id="MobiDB-lite"/>
    </source>
</evidence>
<evidence type="ECO:0000256" key="1">
    <source>
        <dbReference type="ARBA" id="ARBA00023125"/>
    </source>
</evidence>
<gene>
    <name evidence="4" type="ORF">AVDCRST_MAG58-3582</name>
</gene>
<name>A0A6J4RBL6_9ACTN</name>